<organism evidence="2 3">
    <name type="scientific">Marinoscillum luteum</name>
    <dbReference type="NCBI Taxonomy" id="861051"/>
    <lineage>
        <taxon>Bacteria</taxon>
        <taxon>Pseudomonadati</taxon>
        <taxon>Bacteroidota</taxon>
        <taxon>Cytophagia</taxon>
        <taxon>Cytophagales</taxon>
        <taxon>Reichenbachiellaceae</taxon>
        <taxon>Marinoscillum</taxon>
    </lineage>
</organism>
<dbReference type="RefSeq" id="WP_159584572.1">
    <property type="nucleotide sequence ID" value="NZ_JBIPKE010000009.1"/>
</dbReference>
<dbReference type="EMBL" id="JBIPKE010000009">
    <property type="protein sequence ID" value="MFH6982118.1"/>
    <property type="molecule type" value="Genomic_DNA"/>
</dbReference>
<dbReference type="Pfam" id="PF19578">
    <property type="entry name" value="DUF6090"/>
    <property type="match status" value="1"/>
</dbReference>
<feature type="transmembrane region" description="Helical" evidence="1">
    <location>
        <begin position="16"/>
        <end position="37"/>
    </location>
</feature>
<keyword evidence="1" id="KW-0472">Membrane</keyword>
<keyword evidence="1" id="KW-1133">Transmembrane helix</keyword>
<reference evidence="2 3" key="1">
    <citation type="journal article" date="2013" name="Int. J. Syst. Evol. Microbiol.">
        <title>Marinoscillum luteum sp. nov., isolated from marine sediment.</title>
        <authorList>
            <person name="Cha I.T."/>
            <person name="Park S.J."/>
            <person name="Kim S.J."/>
            <person name="Kim J.G."/>
            <person name="Jung M.Y."/>
            <person name="Shin K.S."/>
            <person name="Kwon K.K."/>
            <person name="Yang S.H."/>
            <person name="Seo Y.S."/>
            <person name="Rhee S.K."/>
        </authorList>
    </citation>
    <scope>NUCLEOTIDE SEQUENCE [LARGE SCALE GENOMIC DNA]</scope>
    <source>
        <strain evidence="2 3">KCTC 23939</strain>
    </source>
</reference>
<keyword evidence="3" id="KW-1185">Reference proteome</keyword>
<comment type="caution">
    <text evidence="2">The sequence shown here is derived from an EMBL/GenBank/DDBJ whole genome shotgun (WGS) entry which is preliminary data.</text>
</comment>
<evidence type="ECO:0000256" key="1">
    <source>
        <dbReference type="SAM" id="Phobius"/>
    </source>
</evidence>
<name>A0ABW7N3D5_9BACT</name>
<dbReference type="Proteomes" id="UP001610063">
    <property type="component" value="Unassembled WGS sequence"/>
</dbReference>
<protein>
    <submittedName>
        <fullName evidence="2">DUF6090 family protein</fullName>
    </submittedName>
</protein>
<evidence type="ECO:0000313" key="3">
    <source>
        <dbReference type="Proteomes" id="UP001610063"/>
    </source>
</evidence>
<evidence type="ECO:0000313" key="2">
    <source>
        <dbReference type="EMBL" id="MFH6982118.1"/>
    </source>
</evidence>
<keyword evidence="1" id="KW-0812">Transmembrane</keyword>
<accession>A0ABW7N3D5</accession>
<dbReference type="InterPro" id="IPR045749">
    <property type="entry name" value="DUF6090"/>
</dbReference>
<sequence>MGDLSTDKTGSKVKSYLLYAIGEIILVIVGILVAIQIDGLNEARKERDREIHYLSNIKQDLVNNIAHMEAFLTQRKACIISAQNVVAHLEGKPIDDWYAFNEDCIRIYDWRRFYQINYTFEELMYSGNLTIISNDSIKSLLLNLESLYKQTKAEEDHFRFDSEEIIYKPIYSIMDLHPTLKMHIGQDVELSRENYGTFFVDTRVKNGFLMAILELSKMNGQLEEMTQITEDLLSIINREIGE</sequence>
<proteinExistence type="predicted"/>
<gene>
    <name evidence="2" type="ORF">ACHKAR_01645</name>
</gene>